<dbReference type="PANTHER" id="PTHR11644">
    <property type="entry name" value="CYTIDINE DEAMINASE"/>
    <property type="match status" value="1"/>
</dbReference>
<evidence type="ECO:0000256" key="5">
    <source>
        <dbReference type="ARBA" id="ARBA00018266"/>
    </source>
</evidence>
<evidence type="ECO:0000259" key="15">
    <source>
        <dbReference type="PROSITE" id="PS51747"/>
    </source>
</evidence>
<comment type="cofactor">
    <cofactor evidence="1 14">
        <name>Zn(2+)</name>
        <dbReference type="ChEBI" id="CHEBI:29105"/>
    </cofactor>
</comment>
<keyword evidence="8 14" id="KW-0862">Zinc</keyword>
<organism evidence="16 17">
    <name type="scientific">Candidatus Ornithospirochaeta stercoripullorum</name>
    <dbReference type="NCBI Taxonomy" id="2840899"/>
    <lineage>
        <taxon>Bacteria</taxon>
        <taxon>Pseudomonadati</taxon>
        <taxon>Spirochaetota</taxon>
        <taxon>Spirochaetia</taxon>
        <taxon>Spirochaetales</taxon>
        <taxon>Spirochaetaceae</taxon>
        <taxon>Spirochaetaceae incertae sedis</taxon>
        <taxon>Candidatus Ornithospirochaeta</taxon>
    </lineage>
</organism>
<evidence type="ECO:0000256" key="2">
    <source>
        <dbReference type="ARBA" id="ARBA00003949"/>
    </source>
</evidence>
<name>A0A9D9E4C9_9SPIO</name>
<dbReference type="Pfam" id="PF00383">
    <property type="entry name" value="dCMP_cyt_deam_1"/>
    <property type="match status" value="1"/>
</dbReference>
<dbReference type="InterPro" id="IPR006262">
    <property type="entry name" value="Cyt_deam_tetra"/>
</dbReference>
<dbReference type="PRINTS" id="PR00413">
    <property type="entry name" value="HADHALOGNASE"/>
</dbReference>
<accession>A0A9D9E4C9</accession>
<dbReference type="GO" id="GO:0072527">
    <property type="term" value="P:pyrimidine-containing compound metabolic process"/>
    <property type="evidence" value="ECO:0007669"/>
    <property type="project" value="UniProtKB-ARBA"/>
</dbReference>
<dbReference type="InterPro" id="IPR023198">
    <property type="entry name" value="PGP-like_dom2"/>
</dbReference>
<evidence type="ECO:0000313" key="17">
    <source>
        <dbReference type="Proteomes" id="UP000823615"/>
    </source>
</evidence>
<proteinExistence type="inferred from homology"/>
<comment type="function">
    <text evidence="2">This enzyme scavenges exogenous and endogenous cytidine and 2'-deoxycytidine for UMP synthesis.</text>
</comment>
<evidence type="ECO:0000256" key="14">
    <source>
        <dbReference type="PIRSR" id="PIRSR606262-3"/>
    </source>
</evidence>
<evidence type="ECO:0000313" key="16">
    <source>
        <dbReference type="EMBL" id="MBO8436874.1"/>
    </source>
</evidence>
<dbReference type="PROSITE" id="PS00903">
    <property type="entry name" value="CYT_DCMP_DEAMINASES_1"/>
    <property type="match status" value="1"/>
</dbReference>
<evidence type="ECO:0000256" key="10">
    <source>
        <dbReference type="ARBA" id="ARBA00049252"/>
    </source>
</evidence>
<evidence type="ECO:0000256" key="13">
    <source>
        <dbReference type="PIRSR" id="PIRSR606262-2"/>
    </source>
</evidence>
<feature type="binding site" evidence="14">
    <location>
        <position position="338"/>
    </location>
    <ligand>
        <name>Zn(2+)</name>
        <dbReference type="ChEBI" id="CHEBI:29105"/>
        <note>catalytic</note>
    </ligand>
</feature>
<evidence type="ECO:0000256" key="7">
    <source>
        <dbReference type="ARBA" id="ARBA00022801"/>
    </source>
</evidence>
<dbReference type="Gene3D" id="3.40.50.1000">
    <property type="entry name" value="HAD superfamily/HAD-like"/>
    <property type="match status" value="1"/>
</dbReference>
<comment type="similarity">
    <text evidence="3">Belongs to the cytidine and deoxycytidylate deaminase family.</text>
</comment>
<dbReference type="GO" id="GO:0055086">
    <property type="term" value="P:nucleobase-containing small molecule metabolic process"/>
    <property type="evidence" value="ECO:0007669"/>
    <property type="project" value="UniProtKB-ARBA"/>
</dbReference>
<comment type="caution">
    <text evidence="16">The sequence shown here is derived from an EMBL/GenBank/DDBJ whole genome shotgun (WGS) entry which is preliminary data.</text>
</comment>
<dbReference type="CDD" id="cd01283">
    <property type="entry name" value="cytidine_deaminase"/>
    <property type="match status" value="1"/>
</dbReference>
<dbReference type="AlphaFoldDB" id="A0A9D9E4C9"/>
<dbReference type="InterPro" id="IPR006439">
    <property type="entry name" value="HAD-SF_hydro_IA"/>
</dbReference>
<dbReference type="SUPFAM" id="SSF53927">
    <property type="entry name" value="Cytidine deaminase-like"/>
    <property type="match status" value="1"/>
</dbReference>
<evidence type="ECO:0000256" key="6">
    <source>
        <dbReference type="ARBA" id="ARBA00022723"/>
    </source>
</evidence>
<dbReference type="NCBIfam" id="TIGR01354">
    <property type="entry name" value="cyt_deam_tetra"/>
    <property type="match status" value="1"/>
</dbReference>
<evidence type="ECO:0000256" key="3">
    <source>
        <dbReference type="ARBA" id="ARBA00006576"/>
    </source>
</evidence>
<dbReference type="PANTHER" id="PTHR11644:SF2">
    <property type="entry name" value="CYTIDINE DEAMINASE"/>
    <property type="match status" value="1"/>
</dbReference>
<dbReference type="InterPro" id="IPR036412">
    <property type="entry name" value="HAD-like_sf"/>
</dbReference>
<evidence type="ECO:0000256" key="11">
    <source>
        <dbReference type="ARBA" id="ARBA00049558"/>
    </source>
</evidence>
<dbReference type="InterPro" id="IPR016193">
    <property type="entry name" value="Cytidine_deaminase-like"/>
</dbReference>
<evidence type="ECO:0000256" key="8">
    <source>
        <dbReference type="ARBA" id="ARBA00022833"/>
    </source>
</evidence>
<feature type="active site" description="Proton donor" evidence="12">
    <location>
        <position position="306"/>
    </location>
</feature>
<dbReference type="Gene3D" id="3.40.140.10">
    <property type="entry name" value="Cytidine Deaminase, domain 2"/>
    <property type="match status" value="1"/>
</dbReference>
<feature type="domain" description="CMP/dCMP-type deaminase" evidence="15">
    <location>
        <begin position="251"/>
        <end position="366"/>
    </location>
</feature>
<gene>
    <name evidence="16" type="primary">cdd</name>
    <name evidence="16" type="ORF">IAA97_07850</name>
</gene>
<dbReference type="PROSITE" id="PS51747">
    <property type="entry name" value="CYT_DCMP_DEAMINASES_2"/>
    <property type="match status" value="1"/>
</dbReference>
<dbReference type="EMBL" id="JADIMT010000092">
    <property type="protein sequence ID" value="MBO8436874.1"/>
    <property type="molecule type" value="Genomic_DNA"/>
</dbReference>
<feature type="binding site" evidence="14">
    <location>
        <position position="341"/>
    </location>
    <ligand>
        <name>Zn(2+)</name>
        <dbReference type="ChEBI" id="CHEBI:29105"/>
        <note>catalytic</note>
    </ligand>
</feature>
<keyword evidence="6 14" id="KW-0479">Metal-binding</keyword>
<dbReference type="NCBIfam" id="NF004064">
    <property type="entry name" value="PRK05578.1"/>
    <property type="match status" value="1"/>
</dbReference>
<dbReference type="InterPro" id="IPR016192">
    <property type="entry name" value="APOBEC/CMP_deaminase_Zn-bd"/>
</dbReference>
<evidence type="ECO:0000256" key="9">
    <source>
        <dbReference type="ARBA" id="ARBA00032005"/>
    </source>
</evidence>
<dbReference type="GO" id="GO:0008270">
    <property type="term" value="F:zinc ion binding"/>
    <property type="evidence" value="ECO:0007669"/>
    <property type="project" value="InterPro"/>
</dbReference>
<dbReference type="InterPro" id="IPR050202">
    <property type="entry name" value="Cyt/Deoxycyt_deaminase"/>
</dbReference>
<dbReference type="GO" id="GO:0042802">
    <property type="term" value="F:identical protein binding"/>
    <property type="evidence" value="ECO:0007669"/>
    <property type="project" value="UniProtKB-ARBA"/>
</dbReference>
<dbReference type="EC" id="3.5.4.5" evidence="4"/>
<dbReference type="SUPFAM" id="SSF56784">
    <property type="entry name" value="HAD-like"/>
    <property type="match status" value="1"/>
</dbReference>
<evidence type="ECO:0000256" key="4">
    <source>
        <dbReference type="ARBA" id="ARBA00012783"/>
    </source>
</evidence>
<protein>
    <recommendedName>
        <fullName evidence="5">Cytidine deaminase</fullName>
        <ecNumber evidence="4">3.5.4.5</ecNumber>
    </recommendedName>
    <alternativeName>
        <fullName evidence="9">Cytidine aminohydrolase</fullName>
    </alternativeName>
</protein>
<dbReference type="Proteomes" id="UP000823615">
    <property type="component" value="Unassembled WGS sequence"/>
</dbReference>
<comment type="catalytic activity">
    <reaction evidence="10">
        <text>2'-deoxycytidine + H2O + H(+) = 2'-deoxyuridine + NH4(+)</text>
        <dbReference type="Rhea" id="RHEA:13433"/>
        <dbReference type="ChEBI" id="CHEBI:15377"/>
        <dbReference type="ChEBI" id="CHEBI:15378"/>
        <dbReference type="ChEBI" id="CHEBI:15698"/>
        <dbReference type="ChEBI" id="CHEBI:16450"/>
        <dbReference type="ChEBI" id="CHEBI:28938"/>
        <dbReference type="EC" id="3.5.4.5"/>
    </reaction>
</comment>
<dbReference type="GO" id="GO:0004126">
    <property type="term" value="F:cytidine deaminase activity"/>
    <property type="evidence" value="ECO:0007669"/>
    <property type="project" value="UniProtKB-EC"/>
</dbReference>
<reference evidence="16" key="1">
    <citation type="submission" date="2020-10" db="EMBL/GenBank/DDBJ databases">
        <authorList>
            <person name="Gilroy R."/>
        </authorList>
    </citation>
    <scope>NUCLEOTIDE SEQUENCE</scope>
    <source>
        <strain evidence="16">7293</strain>
    </source>
</reference>
<feature type="binding site" evidence="13">
    <location>
        <begin position="293"/>
        <end position="299"/>
    </location>
    <ligand>
        <name>substrate</name>
    </ligand>
</feature>
<dbReference type="InterPro" id="IPR041492">
    <property type="entry name" value="HAD_2"/>
</dbReference>
<feature type="binding site" evidence="14">
    <location>
        <position position="304"/>
    </location>
    <ligand>
        <name>Zn(2+)</name>
        <dbReference type="ChEBI" id="CHEBI:29105"/>
        <note>catalytic</note>
    </ligand>
</feature>
<comment type="catalytic activity">
    <reaction evidence="11">
        <text>cytidine + H2O + H(+) = uridine + NH4(+)</text>
        <dbReference type="Rhea" id="RHEA:16069"/>
        <dbReference type="ChEBI" id="CHEBI:15377"/>
        <dbReference type="ChEBI" id="CHEBI:15378"/>
        <dbReference type="ChEBI" id="CHEBI:16704"/>
        <dbReference type="ChEBI" id="CHEBI:17562"/>
        <dbReference type="ChEBI" id="CHEBI:28938"/>
        <dbReference type="EC" id="3.5.4.5"/>
    </reaction>
</comment>
<dbReference type="NCBIfam" id="TIGR01509">
    <property type="entry name" value="HAD-SF-IA-v3"/>
    <property type="match status" value="1"/>
</dbReference>
<dbReference type="SFLD" id="SFLDS00003">
    <property type="entry name" value="Haloacid_Dehalogenase"/>
    <property type="match status" value="1"/>
</dbReference>
<evidence type="ECO:0000256" key="1">
    <source>
        <dbReference type="ARBA" id="ARBA00001947"/>
    </source>
</evidence>
<dbReference type="Pfam" id="PF13419">
    <property type="entry name" value="HAD_2"/>
    <property type="match status" value="1"/>
</dbReference>
<reference evidence="16" key="2">
    <citation type="journal article" date="2021" name="PeerJ">
        <title>Extensive microbial diversity within the chicken gut microbiome revealed by metagenomics and culture.</title>
        <authorList>
            <person name="Gilroy R."/>
            <person name="Ravi A."/>
            <person name="Getino M."/>
            <person name="Pursley I."/>
            <person name="Horton D.L."/>
            <person name="Alikhan N.F."/>
            <person name="Baker D."/>
            <person name="Gharbi K."/>
            <person name="Hall N."/>
            <person name="Watson M."/>
            <person name="Adriaenssens E.M."/>
            <person name="Foster-Nyarko E."/>
            <person name="Jarju S."/>
            <person name="Secka A."/>
            <person name="Antonio M."/>
            <person name="Oren A."/>
            <person name="Chaudhuri R.R."/>
            <person name="La Ragione R."/>
            <person name="Hildebrand F."/>
            <person name="Pallen M.J."/>
        </authorList>
    </citation>
    <scope>NUCLEOTIDE SEQUENCE</scope>
    <source>
        <strain evidence="16">7293</strain>
    </source>
</reference>
<dbReference type="InterPro" id="IPR002125">
    <property type="entry name" value="CMP_dCMP_dom"/>
</dbReference>
<sequence length="383" mass="41593">MIKALLFDMDGVLADSEGISIKVGIDYFSSIGIRADEEAFRDALGCGERPFFDISASALGLDGPPYSYEEASAFFRKRYTELIGKTNIALPGADIVRKARERGIMTALASSAPKWKVLANIEAVGLEQSSFDFIATGADIKRNKPEKDIYQLCLINLGCDEKEAVVFEDTPGGIESGKRAGCRVVSMMTTIRATEAFRAGADAVIENLSFIQDFNSGEELEELLFGNERSGKLKYGACWIKPLAEKLPYSAVLESAIGAAKDSWKHGYAPYSKFKVGAAVVSASTGRIYAGCNVENSSYGATICAERNAITTAVANEGEFGIDMLVVYSDDDPPAPPCAMCLQVIAEFARPETKIVLVTPHSQPVEYRLENMLPMPFIFPTMR</sequence>
<dbReference type="SFLD" id="SFLDG01129">
    <property type="entry name" value="C1.5:_HAD__Beta-PGM__Phosphata"/>
    <property type="match status" value="1"/>
</dbReference>
<dbReference type="InterPro" id="IPR023214">
    <property type="entry name" value="HAD_sf"/>
</dbReference>
<evidence type="ECO:0000256" key="12">
    <source>
        <dbReference type="PIRSR" id="PIRSR606262-1"/>
    </source>
</evidence>
<dbReference type="Gene3D" id="1.10.150.240">
    <property type="entry name" value="Putative phosphatase, domain 2"/>
    <property type="match status" value="1"/>
</dbReference>
<dbReference type="GO" id="GO:0005829">
    <property type="term" value="C:cytosol"/>
    <property type="evidence" value="ECO:0007669"/>
    <property type="project" value="TreeGrafter"/>
</dbReference>
<keyword evidence="7 16" id="KW-0378">Hydrolase</keyword>